<keyword evidence="2" id="KW-1185">Reference proteome</keyword>
<reference evidence="1 2" key="1">
    <citation type="submission" date="2024-11" db="EMBL/GenBank/DDBJ databases">
        <title>Chromosome-level genome assembly of the freshwater bivalve Anodonta woodiana.</title>
        <authorList>
            <person name="Chen X."/>
        </authorList>
    </citation>
    <scope>NUCLEOTIDE SEQUENCE [LARGE SCALE GENOMIC DNA]</scope>
    <source>
        <strain evidence="1">MN2024</strain>
        <tissue evidence="1">Gills</tissue>
    </source>
</reference>
<evidence type="ECO:0008006" key="3">
    <source>
        <dbReference type="Google" id="ProtNLM"/>
    </source>
</evidence>
<dbReference type="EMBL" id="JBJQND010000002">
    <property type="protein sequence ID" value="KAL3887099.1"/>
    <property type="molecule type" value="Genomic_DNA"/>
</dbReference>
<comment type="caution">
    <text evidence="1">The sequence shown here is derived from an EMBL/GenBank/DDBJ whole genome shotgun (WGS) entry which is preliminary data.</text>
</comment>
<evidence type="ECO:0000313" key="1">
    <source>
        <dbReference type="EMBL" id="KAL3887099.1"/>
    </source>
</evidence>
<sequence>MSPVENPTENYWTIVSNAGGEFSTALEYNANQIAQPTLIYNKDKSAVNQRETSVFMIKEDEMEFDG</sequence>
<dbReference type="AlphaFoldDB" id="A0ABD3XLM5"/>
<evidence type="ECO:0000313" key="2">
    <source>
        <dbReference type="Proteomes" id="UP001634394"/>
    </source>
</evidence>
<protein>
    <recommendedName>
        <fullName evidence="3">DUF1214 domain-containing protein</fullName>
    </recommendedName>
</protein>
<organism evidence="1 2">
    <name type="scientific">Sinanodonta woodiana</name>
    <name type="common">Chinese pond mussel</name>
    <name type="synonym">Anodonta woodiana</name>
    <dbReference type="NCBI Taxonomy" id="1069815"/>
    <lineage>
        <taxon>Eukaryota</taxon>
        <taxon>Metazoa</taxon>
        <taxon>Spiralia</taxon>
        <taxon>Lophotrochozoa</taxon>
        <taxon>Mollusca</taxon>
        <taxon>Bivalvia</taxon>
        <taxon>Autobranchia</taxon>
        <taxon>Heteroconchia</taxon>
        <taxon>Palaeoheterodonta</taxon>
        <taxon>Unionida</taxon>
        <taxon>Unionoidea</taxon>
        <taxon>Unionidae</taxon>
        <taxon>Unioninae</taxon>
        <taxon>Sinanodonta</taxon>
    </lineage>
</organism>
<accession>A0ABD3XLM5</accession>
<gene>
    <name evidence="1" type="ORF">ACJMK2_027055</name>
</gene>
<proteinExistence type="predicted"/>
<dbReference type="Proteomes" id="UP001634394">
    <property type="component" value="Unassembled WGS sequence"/>
</dbReference>
<feature type="non-terminal residue" evidence="1">
    <location>
        <position position="66"/>
    </location>
</feature>
<name>A0ABD3XLM5_SINWO</name>